<dbReference type="GO" id="GO:0046872">
    <property type="term" value="F:metal ion binding"/>
    <property type="evidence" value="ECO:0007669"/>
    <property type="project" value="UniProtKB-KW"/>
</dbReference>
<evidence type="ECO:0000313" key="8">
    <source>
        <dbReference type="EMBL" id="PCJ39507.1"/>
    </source>
</evidence>
<dbReference type="Proteomes" id="UP000228987">
    <property type="component" value="Unassembled WGS sequence"/>
</dbReference>
<feature type="binding site" evidence="6">
    <location>
        <position position="130"/>
    </location>
    <ligand>
        <name>[4Fe-4S] cluster</name>
        <dbReference type="ChEBI" id="CHEBI:49883"/>
    </ligand>
</feature>
<dbReference type="GO" id="GO:0043139">
    <property type="term" value="F:5'-3' DNA helicase activity"/>
    <property type="evidence" value="ECO:0007669"/>
    <property type="project" value="UniProtKB-UniRule"/>
</dbReference>
<accession>A0A2A5C6S3</accession>
<keyword evidence="1 6" id="KW-0004">4Fe-4S</keyword>
<feature type="binding site" evidence="6">
    <location>
        <position position="215"/>
    </location>
    <ligand>
        <name>[4Fe-4S] cluster</name>
        <dbReference type="ChEBI" id="CHEBI:49883"/>
    </ligand>
</feature>
<evidence type="ECO:0000259" key="7">
    <source>
        <dbReference type="PROSITE" id="PS51193"/>
    </source>
</evidence>
<keyword evidence="2 6" id="KW-0547">Nucleotide-binding</keyword>
<dbReference type="PANTHER" id="PTHR11472:SF59">
    <property type="entry name" value="ATP-DEPENDENT DNA HELICASE DING"/>
    <property type="match status" value="1"/>
</dbReference>
<dbReference type="Gene3D" id="3.40.50.300">
    <property type="entry name" value="P-loop containing nucleotide triphosphate hydrolases"/>
    <property type="match status" value="2"/>
</dbReference>
<dbReference type="GO" id="GO:0016887">
    <property type="term" value="F:ATP hydrolysis activity"/>
    <property type="evidence" value="ECO:0007669"/>
    <property type="project" value="RHEA"/>
</dbReference>
<dbReference type="GO" id="GO:0009432">
    <property type="term" value="P:SOS response"/>
    <property type="evidence" value="ECO:0007669"/>
    <property type="project" value="TreeGrafter"/>
</dbReference>
<keyword evidence="6" id="KW-0408">Iron</keyword>
<feature type="binding site" evidence="6">
    <location>
        <position position="209"/>
    </location>
    <ligand>
        <name>[4Fe-4S] cluster</name>
        <dbReference type="ChEBI" id="CHEBI:49883"/>
    </ligand>
</feature>
<dbReference type="GO" id="GO:0005524">
    <property type="term" value="F:ATP binding"/>
    <property type="evidence" value="ECO:0007669"/>
    <property type="project" value="UniProtKB-UniRule"/>
</dbReference>
<comment type="catalytic activity">
    <reaction evidence="6">
        <text>ATP + H2O = ADP + phosphate + H(+)</text>
        <dbReference type="Rhea" id="RHEA:13065"/>
        <dbReference type="ChEBI" id="CHEBI:15377"/>
        <dbReference type="ChEBI" id="CHEBI:15378"/>
        <dbReference type="ChEBI" id="CHEBI:30616"/>
        <dbReference type="ChEBI" id="CHEBI:43474"/>
        <dbReference type="ChEBI" id="CHEBI:456216"/>
        <dbReference type="EC" id="5.6.2.3"/>
    </reaction>
</comment>
<evidence type="ECO:0000256" key="2">
    <source>
        <dbReference type="ARBA" id="ARBA00022741"/>
    </source>
</evidence>
<keyword evidence="6" id="KW-0411">Iron-sulfur</keyword>
<feature type="binding site" evidence="6">
    <location>
        <position position="204"/>
    </location>
    <ligand>
        <name>[4Fe-4S] cluster</name>
        <dbReference type="ChEBI" id="CHEBI:49883"/>
    </ligand>
</feature>
<dbReference type="InterPro" id="IPR027417">
    <property type="entry name" value="P-loop_NTPase"/>
</dbReference>
<sequence>MISDQVKQDIQSYYSQFLQNRNLKPRYGQKLMIAEIAKTLSAVELDEEGKRCSDSPPLCVVEAGTGTGKTIAYLVAVLPLAKALGKQVVIATATVALQEQIMFKDIPELQANTDMEFSCLLAKGRGRYLCLSKLENLLRVNSSQEAMQDLYGLELDDPSQLDKQVYQEMMKALDEKRWQGDRDDWIETLDNQQWRAVSVEHGQCSGSRCSNFNSCYFFKSRQLLQQSDCIIANQDLVLADLSLGGGAILPHPSEVIYVFDEAHHLAAKGLSHFSHFVQLRSSLNWLDQSKKLFIRLQQQAGSELKALFEKADAAALEARHKLNEAFLLLDQYHTEQMQSSLKQSQHTFDRGVVDPELRETCGILYLCFSQLGQALDKILSRVRQCMENQGGEIDSALAESWYPGLGSIQARCEASLMLWFNYANQDESEGIPQARWLTFSKTQEELEISLSCSPILAAEALTEKLWNECFAAVLTSATLSALNSFDFLIMRTGLPEGSRFCRIGSPFDFAEAGVLRIPEKGFDAGDSSAHTEAIIKCLPEMLDEDKGALVLFSSRRQMTDVLEGLEEDFKDDILSQDDYPKQQLITLHKANVDKGKRSIIFGLASMSEGIDLPAAYCTHVVIAKLPFSVPDDPIDVTLGQWMKDQGKNPFIEISIPETAMKLVQASGRLLRSESDSGKISILDERLLNRRYGASILDALPPYRREIFSA</sequence>
<dbReference type="Pfam" id="PF13307">
    <property type="entry name" value="Helicase_C_2"/>
    <property type="match status" value="1"/>
</dbReference>
<dbReference type="InterPro" id="IPR006555">
    <property type="entry name" value="ATP-dep_Helicase_C"/>
</dbReference>
<dbReference type="GO" id="GO:0051539">
    <property type="term" value="F:4 iron, 4 sulfur cluster binding"/>
    <property type="evidence" value="ECO:0007669"/>
    <property type="project" value="UniProtKB-UniRule"/>
</dbReference>
<comment type="similarity">
    <text evidence="6">Belongs to the helicase family. DinG subfamily. Type 1 sub-subfamily.</text>
</comment>
<dbReference type="InterPro" id="IPR014013">
    <property type="entry name" value="Helic_SF1/SF2_ATP-bd_DinG/Rad3"/>
</dbReference>
<evidence type="ECO:0000256" key="3">
    <source>
        <dbReference type="ARBA" id="ARBA00022801"/>
    </source>
</evidence>
<dbReference type="InterPro" id="IPR011545">
    <property type="entry name" value="DEAD/DEAH_box_helicase_dom"/>
</dbReference>
<keyword evidence="5 6" id="KW-0238">DNA-binding</keyword>
<dbReference type="GO" id="GO:0033677">
    <property type="term" value="F:DNA/RNA helicase activity"/>
    <property type="evidence" value="ECO:0007669"/>
    <property type="project" value="TreeGrafter"/>
</dbReference>
<feature type="domain" description="Helicase ATP-binding" evidence="7">
    <location>
        <begin position="15"/>
        <end position="308"/>
    </location>
</feature>
<keyword evidence="3 6" id="KW-0378">Hydrolase</keyword>
<evidence type="ECO:0000256" key="5">
    <source>
        <dbReference type="ARBA" id="ARBA00023125"/>
    </source>
</evidence>
<proteinExistence type="inferred from homology"/>
<dbReference type="SUPFAM" id="SSF52540">
    <property type="entry name" value="P-loop containing nucleoside triphosphate hydrolases"/>
    <property type="match status" value="1"/>
</dbReference>
<dbReference type="AlphaFoldDB" id="A0A2A5C6S3"/>
<dbReference type="InterPro" id="IPR039000">
    <property type="entry name" value="DinG_proteobact"/>
</dbReference>
<keyword evidence="6 8" id="KW-0347">Helicase</keyword>
<organism evidence="8 9">
    <name type="scientific">SAR86 cluster bacterium</name>
    <dbReference type="NCBI Taxonomy" id="2030880"/>
    <lineage>
        <taxon>Bacteria</taxon>
        <taxon>Pseudomonadati</taxon>
        <taxon>Pseudomonadota</taxon>
        <taxon>Gammaproteobacteria</taxon>
        <taxon>SAR86 cluster</taxon>
    </lineage>
</organism>
<evidence type="ECO:0000313" key="9">
    <source>
        <dbReference type="Proteomes" id="UP000228987"/>
    </source>
</evidence>
<dbReference type="EMBL" id="NVWI01000014">
    <property type="protein sequence ID" value="PCJ39507.1"/>
    <property type="molecule type" value="Genomic_DNA"/>
</dbReference>
<comment type="function">
    <text evidence="6">DNA-dependent ATPase and 5'-3' DNA helicase. Unwinds D-loops, R-loops, forked DNA and G-quadruplex DNA.</text>
</comment>
<dbReference type="GO" id="GO:0003677">
    <property type="term" value="F:DNA binding"/>
    <property type="evidence" value="ECO:0007669"/>
    <property type="project" value="UniProtKB-UniRule"/>
</dbReference>
<evidence type="ECO:0000256" key="1">
    <source>
        <dbReference type="ARBA" id="ARBA00022485"/>
    </source>
</evidence>
<comment type="caution">
    <text evidence="8">The sequence shown here is derived from an EMBL/GenBank/DDBJ whole genome shotgun (WGS) entry which is preliminary data.</text>
</comment>
<gene>
    <name evidence="6" type="primary">dinG</name>
    <name evidence="8" type="ORF">COA71_13695</name>
</gene>
<comment type="cofactor">
    <cofactor evidence="6">
        <name>[4Fe-4S] cluster</name>
        <dbReference type="ChEBI" id="CHEBI:49883"/>
    </cofactor>
    <text evidence="6">Binds 1 [4Fe-4S] cluster.</text>
</comment>
<dbReference type="EC" id="5.6.2.3" evidence="6"/>
<dbReference type="Pfam" id="PF00270">
    <property type="entry name" value="DEAD"/>
    <property type="match status" value="1"/>
</dbReference>
<dbReference type="HAMAP" id="MF_02205">
    <property type="entry name" value="DinG_proteobact"/>
    <property type="match status" value="1"/>
</dbReference>
<dbReference type="PROSITE" id="PS51193">
    <property type="entry name" value="HELICASE_ATP_BIND_2"/>
    <property type="match status" value="1"/>
</dbReference>
<evidence type="ECO:0000256" key="4">
    <source>
        <dbReference type="ARBA" id="ARBA00022840"/>
    </source>
</evidence>
<dbReference type="GO" id="GO:0006281">
    <property type="term" value="P:DNA repair"/>
    <property type="evidence" value="ECO:0007669"/>
    <property type="project" value="TreeGrafter"/>
</dbReference>
<reference evidence="9" key="1">
    <citation type="submission" date="2017-08" db="EMBL/GenBank/DDBJ databases">
        <title>A dynamic microbial community with high functional redundancy inhabits the cold, oxic subseafloor aquifer.</title>
        <authorList>
            <person name="Tully B.J."/>
            <person name="Wheat C.G."/>
            <person name="Glazer B.T."/>
            <person name="Huber J.A."/>
        </authorList>
    </citation>
    <scope>NUCLEOTIDE SEQUENCE [LARGE SCALE GENOMIC DNA]</scope>
</reference>
<name>A0A2A5C6S3_9GAMM</name>
<keyword evidence="6" id="KW-0479">Metal-binding</keyword>
<dbReference type="SMART" id="SM00491">
    <property type="entry name" value="HELICc2"/>
    <property type="match status" value="1"/>
</dbReference>
<keyword evidence="6" id="KW-0413">Isomerase</keyword>
<dbReference type="PANTHER" id="PTHR11472">
    <property type="entry name" value="DNA REPAIR DEAD HELICASE RAD3/XP-D SUBFAMILY MEMBER"/>
    <property type="match status" value="1"/>
</dbReference>
<evidence type="ECO:0000256" key="6">
    <source>
        <dbReference type="HAMAP-Rule" id="MF_02205"/>
    </source>
</evidence>
<keyword evidence="4 6" id="KW-0067">ATP-binding</keyword>
<dbReference type="InterPro" id="IPR045028">
    <property type="entry name" value="DinG/Rad3-like"/>
</dbReference>
<protein>
    <recommendedName>
        <fullName evidence="6">ATP-dependent DNA helicase DinG</fullName>
        <ecNumber evidence="6">5.6.2.3</ecNumber>
    </recommendedName>
    <alternativeName>
        <fullName evidence="6">DNA 5'-3' helicase DinG</fullName>
    </alternativeName>
</protein>
<dbReference type="NCBIfam" id="NF008729">
    <property type="entry name" value="PRK11747.1"/>
    <property type="match status" value="1"/>
</dbReference>